<dbReference type="InterPro" id="IPR006093">
    <property type="entry name" value="Oxy_OxRdtase_FAD_BS"/>
</dbReference>
<dbReference type="PROSITE" id="PS51387">
    <property type="entry name" value="FAD_PCMH"/>
    <property type="match status" value="1"/>
</dbReference>
<evidence type="ECO:0000256" key="1">
    <source>
        <dbReference type="ARBA" id="ARBA00005083"/>
    </source>
</evidence>
<comment type="pathway">
    <text evidence="1">Cofactor biosynthesis; D-erythroascorbate biosynthesis; dehydro-D-arabinono-1,4-lactone from D-arabinose: step 2/2.</text>
</comment>
<evidence type="ECO:0000313" key="7">
    <source>
        <dbReference type="EMBL" id="GAB1319298.1"/>
    </source>
</evidence>
<dbReference type="InterPro" id="IPR010031">
    <property type="entry name" value="FAD_lactone_oxidase-like"/>
</dbReference>
<dbReference type="InterPro" id="IPR007173">
    <property type="entry name" value="ALO_C"/>
</dbReference>
<evidence type="ECO:0000259" key="6">
    <source>
        <dbReference type="PROSITE" id="PS51387"/>
    </source>
</evidence>
<evidence type="ECO:0000256" key="2">
    <source>
        <dbReference type="ARBA" id="ARBA00005466"/>
    </source>
</evidence>
<dbReference type="SUPFAM" id="SSF56176">
    <property type="entry name" value="FAD-binding/transporter-associated domain-like"/>
    <property type="match status" value="1"/>
</dbReference>
<dbReference type="RefSeq" id="XP_070921028.1">
    <property type="nucleotide sequence ID" value="XM_071064927.1"/>
</dbReference>
<keyword evidence="4" id="KW-0560">Oxidoreductase</keyword>
<dbReference type="PIRSF" id="PIRSF000136">
    <property type="entry name" value="LGO_GLO"/>
    <property type="match status" value="1"/>
</dbReference>
<dbReference type="Proteomes" id="UP001628179">
    <property type="component" value="Unassembled WGS sequence"/>
</dbReference>
<dbReference type="EMBL" id="BAAFSV010000005">
    <property type="protein sequence ID" value="GAB1319298.1"/>
    <property type="molecule type" value="Genomic_DNA"/>
</dbReference>
<comment type="caution">
    <text evidence="7">The sequence shown here is derived from an EMBL/GenBank/DDBJ whole genome shotgun (WGS) entry which is preliminary data.</text>
</comment>
<reference evidence="7 8" key="1">
    <citation type="submission" date="2024-09" db="EMBL/GenBank/DDBJ databases">
        <title>Itraconazole resistance in Madurella fahalii resulting from another homologue of gene encoding cytochrome P450 14-alpha sterol demethylase (CYP51).</title>
        <authorList>
            <person name="Yoshioka I."/>
            <person name="Fahal A.H."/>
            <person name="Kaneko S."/>
            <person name="Yaguchi T."/>
        </authorList>
    </citation>
    <scope>NUCLEOTIDE SEQUENCE [LARGE SCALE GENOMIC DNA]</scope>
    <source>
        <strain evidence="7 8">IFM 68171</strain>
    </source>
</reference>
<sequence>MSTLQTLLCCFKKKKPSQQTRGPEEDAPGDRVQRVVQEVLRDLESNPDDEQQQKKIQQSLEAEPNAIFGVFREEASRQPKPLSKPALAGPKLSEDEDWVNCIGEQRCTPLKKVKPQSLQDMVDIVNEARRLKQRVRAVGSGHAFSDVARTDGAVLVNPILLNDVRPVDAKVFREGAVQEGGNTLLHVQAGITVKNLKVELDNRGLALINMGGYDGQTISGTLSTGTHGSGIAFGPLASFARAIILVSESGTVYQIEASQCISDPAKFPALLDAVPITLIQSDAWYRTVHTSMGCLGLIHSYILEVTPAYSIREQRSTTTWADIKPALSPGQWSPHPPAIVSEADHFELILNPYTRWFRNACVTVSRTRLPGAHHAQVGRRQDWLGNLLQQVAVERAGDLVALLAKFPFLSPLAIDQALATVAGHDGDGDGRPDVYVDKSFNVFTLGPANDLAAFAVELHCAAHRCVPTLDALLDVFDQLADRQGWYMAGPLGVRFVKASEGYLAPQAGRLTCTIELAMLVGLETGRELARRVKERVCTRDEESVRVHWGLDLDFVSGEDVRAWYPDFEKWVEVYRGLNTTGMFNNRFTDRLGISM</sequence>
<dbReference type="InterPro" id="IPR006094">
    <property type="entry name" value="Oxid_FAD_bind_N"/>
</dbReference>
<dbReference type="InterPro" id="IPR016167">
    <property type="entry name" value="FAD-bd_PCMH_sub1"/>
</dbReference>
<keyword evidence="8" id="KW-1185">Reference proteome</keyword>
<dbReference type="PANTHER" id="PTHR43762:SF1">
    <property type="entry name" value="D-ARABINONO-1,4-LACTONE OXIDASE"/>
    <property type="match status" value="1"/>
</dbReference>
<protein>
    <recommendedName>
        <fullName evidence="3">D-arabinono-1,4-lactone oxidase</fullName>
        <ecNumber evidence="3">1.1.3.37</ecNumber>
    </recommendedName>
    <alternativeName>
        <fullName evidence="5">L-galactono-gamma-lactone oxidase</fullName>
    </alternativeName>
</protein>
<accession>A0ABQ0GNF9</accession>
<organism evidence="7 8">
    <name type="scientific">Madurella fahalii</name>
    <dbReference type="NCBI Taxonomy" id="1157608"/>
    <lineage>
        <taxon>Eukaryota</taxon>
        <taxon>Fungi</taxon>
        <taxon>Dikarya</taxon>
        <taxon>Ascomycota</taxon>
        <taxon>Pezizomycotina</taxon>
        <taxon>Sordariomycetes</taxon>
        <taxon>Sordariomycetidae</taxon>
        <taxon>Sordariales</taxon>
        <taxon>Sordariales incertae sedis</taxon>
        <taxon>Madurella</taxon>
    </lineage>
</organism>
<evidence type="ECO:0000256" key="4">
    <source>
        <dbReference type="ARBA" id="ARBA00023002"/>
    </source>
</evidence>
<dbReference type="EC" id="1.1.3.37" evidence="3"/>
<dbReference type="GeneID" id="98180250"/>
<dbReference type="Gene3D" id="3.30.465.10">
    <property type="match status" value="1"/>
</dbReference>
<dbReference type="InterPro" id="IPR016166">
    <property type="entry name" value="FAD-bd_PCMH"/>
</dbReference>
<dbReference type="Pfam" id="PF04030">
    <property type="entry name" value="ALO"/>
    <property type="match status" value="1"/>
</dbReference>
<dbReference type="Pfam" id="PF01565">
    <property type="entry name" value="FAD_binding_4"/>
    <property type="match status" value="1"/>
</dbReference>
<dbReference type="Gene3D" id="3.30.43.10">
    <property type="entry name" value="Uridine Diphospho-n-acetylenolpyruvylglucosamine Reductase, domain 2"/>
    <property type="match status" value="1"/>
</dbReference>
<evidence type="ECO:0000256" key="3">
    <source>
        <dbReference type="ARBA" id="ARBA00013136"/>
    </source>
</evidence>
<dbReference type="InterPro" id="IPR036318">
    <property type="entry name" value="FAD-bd_PCMH-like_sf"/>
</dbReference>
<dbReference type="InterPro" id="IPR016169">
    <property type="entry name" value="FAD-bd_PCMH_sub2"/>
</dbReference>
<dbReference type="PROSITE" id="PS00862">
    <property type="entry name" value="OX2_COVAL_FAD"/>
    <property type="match status" value="1"/>
</dbReference>
<name>A0ABQ0GNF9_9PEZI</name>
<comment type="similarity">
    <text evidence="2">Belongs to the oxygen-dependent FAD-linked oxidoreductase family.</text>
</comment>
<feature type="domain" description="FAD-binding PCMH-type" evidence="6">
    <location>
        <begin position="105"/>
        <end position="308"/>
    </location>
</feature>
<proteinExistence type="inferred from homology"/>
<gene>
    <name evidence="7" type="ORF">MFIFM68171_09508</name>
</gene>
<evidence type="ECO:0000313" key="8">
    <source>
        <dbReference type="Proteomes" id="UP001628179"/>
    </source>
</evidence>
<evidence type="ECO:0000256" key="5">
    <source>
        <dbReference type="ARBA" id="ARBA00033418"/>
    </source>
</evidence>
<dbReference type="Gene3D" id="3.30.70.2520">
    <property type="match status" value="1"/>
</dbReference>
<dbReference type="PANTHER" id="PTHR43762">
    <property type="entry name" value="L-GULONOLACTONE OXIDASE"/>
    <property type="match status" value="1"/>
</dbReference>